<evidence type="ECO:0000256" key="1">
    <source>
        <dbReference type="SAM" id="MobiDB-lite"/>
    </source>
</evidence>
<protein>
    <submittedName>
        <fullName evidence="2">Uncharacterized protein</fullName>
    </submittedName>
</protein>
<feature type="compositionally biased region" description="Basic and acidic residues" evidence="1">
    <location>
        <begin position="58"/>
        <end position="73"/>
    </location>
</feature>
<dbReference type="EMBL" id="BPFB01000017">
    <property type="protein sequence ID" value="GIU46599.1"/>
    <property type="molecule type" value="Genomic_DNA"/>
</dbReference>
<proteinExistence type="predicted"/>
<evidence type="ECO:0000313" key="2">
    <source>
        <dbReference type="EMBL" id="GIU46599.1"/>
    </source>
</evidence>
<reference evidence="2 3" key="1">
    <citation type="submission" date="2021-05" db="EMBL/GenBank/DDBJ databases">
        <title>Molecular characterization for Shewanella algae harboring chromosomal blaOXA-55-like strains isolated from clinical and environment sample.</title>
        <authorList>
            <person name="Ohama Y."/>
            <person name="Aoki K."/>
            <person name="Harada S."/>
            <person name="Moriya K."/>
            <person name="Ishii Y."/>
            <person name="Tateda K."/>
        </authorList>
    </citation>
    <scope>NUCLEOTIDE SEQUENCE [LARGE SCALE GENOMIC DNA]</scope>
    <source>
        <strain evidence="2 3">LMG 23746</strain>
    </source>
</reference>
<organism evidence="2 3">
    <name type="scientific">Shewanella algidipiscicola</name>
    <dbReference type="NCBI Taxonomy" id="614070"/>
    <lineage>
        <taxon>Bacteria</taxon>
        <taxon>Pseudomonadati</taxon>
        <taxon>Pseudomonadota</taxon>
        <taxon>Gammaproteobacteria</taxon>
        <taxon>Alteromonadales</taxon>
        <taxon>Shewanellaceae</taxon>
        <taxon>Shewanella</taxon>
    </lineage>
</organism>
<accession>A0ABQ4PGQ3</accession>
<sequence>MYQFVSQNLLLKLYLGRGNTLKSVNFYSPALKGLSCCPKNVHTTKTIRTRAMPLDNSADGKDTKEKILKINNR</sequence>
<gene>
    <name evidence="2" type="ORF">TUM4630_17480</name>
</gene>
<comment type="caution">
    <text evidence="2">The sequence shown here is derived from an EMBL/GenBank/DDBJ whole genome shotgun (WGS) entry which is preliminary data.</text>
</comment>
<dbReference type="Proteomes" id="UP000761574">
    <property type="component" value="Unassembled WGS sequence"/>
</dbReference>
<evidence type="ECO:0000313" key="3">
    <source>
        <dbReference type="Proteomes" id="UP000761574"/>
    </source>
</evidence>
<name>A0ABQ4PGQ3_9GAMM</name>
<keyword evidence="3" id="KW-1185">Reference proteome</keyword>
<feature type="region of interest" description="Disordered" evidence="1">
    <location>
        <begin position="54"/>
        <end position="73"/>
    </location>
</feature>